<dbReference type="NCBIfam" id="TIGR03153">
    <property type="entry name" value="cytochr_NrfH"/>
    <property type="match status" value="1"/>
</dbReference>
<dbReference type="EMBL" id="MHFR01000053">
    <property type="protein sequence ID" value="OGW96084.1"/>
    <property type="molecule type" value="Genomic_DNA"/>
</dbReference>
<dbReference type="SUPFAM" id="SSF48695">
    <property type="entry name" value="Multiheme cytochromes"/>
    <property type="match status" value="1"/>
</dbReference>
<dbReference type="InterPro" id="IPR017571">
    <property type="entry name" value="NrfH"/>
</dbReference>
<dbReference type="Gene3D" id="1.10.3820.10">
    <property type="entry name" value="Di-heme elbow motif domain"/>
    <property type="match status" value="1"/>
</dbReference>
<evidence type="ECO:0000256" key="8">
    <source>
        <dbReference type="ARBA" id="ARBA00022982"/>
    </source>
</evidence>
<dbReference type="GO" id="GO:0022900">
    <property type="term" value="P:electron transport chain"/>
    <property type="evidence" value="ECO:0007669"/>
    <property type="project" value="InterPro"/>
</dbReference>
<organism evidence="14 15">
    <name type="scientific">Candidatus Danuiimicrobium aquiferis</name>
    <dbReference type="NCBI Taxonomy" id="1801832"/>
    <lineage>
        <taxon>Bacteria</taxon>
        <taxon>Pseudomonadati</taxon>
        <taxon>Candidatus Omnitrophota</taxon>
        <taxon>Candidatus Danuiimicrobium</taxon>
    </lineage>
</organism>
<evidence type="ECO:0000313" key="15">
    <source>
        <dbReference type="Proteomes" id="UP000178187"/>
    </source>
</evidence>
<feature type="transmembrane region" description="Helical" evidence="12">
    <location>
        <begin position="14"/>
        <end position="36"/>
    </location>
</feature>
<dbReference type="InterPro" id="IPR038266">
    <property type="entry name" value="NapC/NirT_cytc_sf"/>
</dbReference>
<evidence type="ECO:0000256" key="6">
    <source>
        <dbReference type="ARBA" id="ARBA00022692"/>
    </source>
</evidence>
<evidence type="ECO:0000313" key="14">
    <source>
        <dbReference type="EMBL" id="OGW96084.1"/>
    </source>
</evidence>
<protein>
    <submittedName>
        <fullName evidence="14">Cytochrome c nitrite reductase small subunit</fullName>
    </submittedName>
</protein>
<evidence type="ECO:0000256" key="9">
    <source>
        <dbReference type="ARBA" id="ARBA00022989"/>
    </source>
</evidence>
<dbReference type="PANTHER" id="PTHR30333">
    <property type="entry name" value="CYTOCHROME C-TYPE PROTEIN"/>
    <property type="match status" value="1"/>
</dbReference>
<keyword evidence="5" id="KW-0349">Heme</keyword>
<dbReference type="InterPro" id="IPR005126">
    <property type="entry name" value="NapC/NirT_cyt_c_N"/>
</dbReference>
<evidence type="ECO:0000256" key="10">
    <source>
        <dbReference type="ARBA" id="ARBA00023004"/>
    </source>
</evidence>
<evidence type="ECO:0000256" key="5">
    <source>
        <dbReference type="ARBA" id="ARBA00022617"/>
    </source>
</evidence>
<sequence>MKNLLSKILGDQKFLILVTICFGVVFGVGGFIFIYAKGYSYLSNDPQACANCHIMQDYYDSWVKSSHHKAAACNDCHVPHELIEKYYVKGRNGFNHSKAFTLQNFTEPIRITKANLEDLQYNCIECHQNMVSDIAAHKDVKENKARCTQCHRSTGHLSLD</sequence>
<keyword evidence="4" id="KW-1003">Cell membrane</keyword>
<dbReference type="Proteomes" id="UP000178187">
    <property type="component" value="Unassembled WGS sequence"/>
</dbReference>
<evidence type="ECO:0000256" key="7">
    <source>
        <dbReference type="ARBA" id="ARBA00022723"/>
    </source>
</evidence>
<dbReference type="GO" id="GO:0009061">
    <property type="term" value="P:anaerobic respiration"/>
    <property type="evidence" value="ECO:0007669"/>
    <property type="project" value="TreeGrafter"/>
</dbReference>
<keyword evidence="10" id="KW-0408">Iron</keyword>
<accession>A0A1G1KSZ5</accession>
<keyword evidence="7" id="KW-0479">Metal-binding</keyword>
<dbReference type="InterPro" id="IPR051174">
    <property type="entry name" value="Cytochrome_c-type_ET"/>
</dbReference>
<gene>
    <name evidence="14" type="ORF">A3G33_01855</name>
</gene>
<dbReference type="GO" id="GO:0046872">
    <property type="term" value="F:metal ion binding"/>
    <property type="evidence" value="ECO:0007669"/>
    <property type="project" value="UniProtKB-KW"/>
</dbReference>
<comment type="caution">
    <text evidence="14">The sequence shown here is derived from an EMBL/GenBank/DDBJ whole genome shotgun (WGS) entry which is preliminary data.</text>
</comment>
<keyword evidence="11 12" id="KW-0472">Membrane</keyword>
<evidence type="ECO:0000256" key="1">
    <source>
        <dbReference type="ARBA" id="ARBA00004236"/>
    </source>
</evidence>
<comment type="similarity">
    <text evidence="2">Belongs to the NapC/NirT/NrfH family.</text>
</comment>
<name>A0A1G1KSZ5_9BACT</name>
<dbReference type="InterPro" id="IPR036280">
    <property type="entry name" value="Multihaem_cyt_sf"/>
</dbReference>
<keyword evidence="8" id="KW-0249">Electron transport</keyword>
<keyword evidence="3" id="KW-0813">Transport</keyword>
<comment type="subcellular location">
    <subcellularLocation>
        <location evidence="1">Cell membrane</location>
    </subcellularLocation>
</comment>
<dbReference type="Pfam" id="PF03264">
    <property type="entry name" value="Cytochrom_NNT"/>
    <property type="match status" value="1"/>
</dbReference>
<keyword evidence="9 12" id="KW-1133">Transmembrane helix</keyword>
<evidence type="ECO:0000256" key="4">
    <source>
        <dbReference type="ARBA" id="ARBA00022475"/>
    </source>
</evidence>
<dbReference type="GO" id="GO:0009055">
    <property type="term" value="F:electron transfer activity"/>
    <property type="evidence" value="ECO:0007669"/>
    <property type="project" value="TreeGrafter"/>
</dbReference>
<evidence type="ECO:0000256" key="2">
    <source>
        <dbReference type="ARBA" id="ARBA00007395"/>
    </source>
</evidence>
<dbReference type="AlphaFoldDB" id="A0A1G1KSZ5"/>
<dbReference type="PANTHER" id="PTHR30333:SF1">
    <property type="entry name" value="CYTOCHROME C-TYPE PROTEIN NAPC"/>
    <property type="match status" value="1"/>
</dbReference>
<dbReference type="GO" id="GO:0005886">
    <property type="term" value="C:plasma membrane"/>
    <property type="evidence" value="ECO:0007669"/>
    <property type="project" value="UniProtKB-SubCell"/>
</dbReference>
<feature type="domain" description="NapC/NirT cytochrome c N-terminal" evidence="13">
    <location>
        <begin position="13"/>
        <end position="157"/>
    </location>
</feature>
<evidence type="ECO:0000259" key="13">
    <source>
        <dbReference type="Pfam" id="PF03264"/>
    </source>
</evidence>
<evidence type="ECO:0000256" key="3">
    <source>
        <dbReference type="ARBA" id="ARBA00022448"/>
    </source>
</evidence>
<proteinExistence type="inferred from homology"/>
<evidence type="ECO:0000256" key="12">
    <source>
        <dbReference type="SAM" id="Phobius"/>
    </source>
</evidence>
<evidence type="ECO:0000256" key="11">
    <source>
        <dbReference type="ARBA" id="ARBA00023136"/>
    </source>
</evidence>
<keyword evidence="6 12" id="KW-0812">Transmembrane</keyword>
<reference evidence="14 15" key="1">
    <citation type="journal article" date="2016" name="Nat. Commun.">
        <title>Thousands of microbial genomes shed light on interconnected biogeochemical processes in an aquifer system.</title>
        <authorList>
            <person name="Anantharaman K."/>
            <person name="Brown C.T."/>
            <person name="Hug L.A."/>
            <person name="Sharon I."/>
            <person name="Castelle C.J."/>
            <person name="Probst A.J."/>
            <person name="Thomas B.C."/>
            <person name="Singh A."/>
            <person name="Wilkins M.J."/>
            <person name="Karaoz U."/>
            <person name="Brodie E.L."/>
            <person name="Williams K.H."/>
            <person name="Hubbard S.S."/>
            <person name="Banfield J.F."/>
        </authorList>
    </citation>
    <scope>NUCLEOTIDE SEQUENCE [LARGE SCALE GENOMIC DNA]</scope>
</reference>